<proteinExistence type="predicted"/>
<feature type="compositionally biased region" description="Basic and acidic residues" evidence="1">
    <location>
        <begin position="333"/>
        <end position="345"/>
    </location>
</feature>
<dbReference type="STRING" id="268475.A0A0V1HLT1"/>
<comment type="caution">
    <text evidence="3">The sequence shown here is derived from an EMBL/GenBank/DDBJ whole genome shotgun (WGS) entry which is preliminary data.</text>
</comment>
<feature type="region of interest" description="Disordered" evidence="1">
    <location>
        <begin position="303"/>
        <end position="345"/>
    </location>
</feature>
<sequence length="550" mass="61977">MLNSNDGLLDTRVNTFARRSLEHFLETVMKLYPEWTDRKMSGCENVDSGCAWIKGCWVKTQVSRHFTVVNIVKMDGVQDEKSCTSENMSCDQSTVQPSSISEERSILLSQAAIMDVVENLRSSNGQDGVQRLAVRPTWPNISGFQVGRRFKSFLEFEQAFNAWKSEHFHPFRVASSETLRLKDGGIDPIFRYRYIVYHCAHYGVPRVRGLFRHRKYNYLPCGCSAMLRLNYSWSEHTLRITTLHEEHTGHAVSAQAYKEFVEKSKRFGARQNPANATRRLSAPVPSTAFANCQTLEAILNCNDGSHSDKENDSTADESVTEDSMAIVDGVETNEEKVKPSSSPRTDEERFQIIHVVLQSLCDNLLETEDAQLDEKLVQLAALHSQWQAANFWSEHTLRITTLHEEHTGHAVSAQAYKEFVEKSKRFGARQNPANATRRLSAPVPSTAFANCQTLEAILNCNDGSHSDKENDSTADESATEDSMAIVDGVETNEEKVKPSSSPRTDEERFQIIHVVLQSLCDDLLETEDAQLNEKLVQLAALHSQWQAANL</sequence>
<dbReference type="PANTHER" id="PTHR47086">
    <property type="entry name" value="BTB DOMAIN-CONTAINING PROTEIN"/>
    <property type="match status" value="1"/>
</dbReference>
<name>A0A0V1HLT1_9BILA</name>
<protein>
    <recommendedName>
        <fullName evidence="2">ZSWIM3 N-terminal domain-containing protein</fullName>
    </recommendedName>
</protein>
<dbReference type="Proteomes" id="UP000055024">
    <property type="component" value="Unassembled WGS sequence"/>
</dbReference>
<feature type="region of interest" description="Disordered" evidence="1">
    <location>
        <begin position="461"/>
        <end position="504"/>
    </location>
</feature>
<organism evidence="3 4">
    <name type="scientific">Trichinella zimbabwensis</name>
    <dbReference type="NCBI Taxonomy" id="268475"/>
    <lineage>
        <taxon>Eukaryota</taxon>
        <taxon>Metazoa</taxon>
        <taxon>Ecdysozoa</taxon>
        <taxon>Nematoda</taxon>
        <taxon>Enoplea</taxon>
        <taxon>Dorylaimia</taxon>
        <taxon>Trichinellida</taxon>
        <taxon>Trichinellidae</taxon>
        <taxon>Trichinella</taxon>
    </lineage>
</organism>
<dbReference type="Pfam" id="PF21599">
    <property type="entry name" value="ZSWIM3_N"/>
    <property type="match status" value="1"/>
</dbReference>
<evidence type="ECO:0000313" key="4">
    <source>
        <dbReference type="Proteomes" id="UP000055024"/>
    </source>
</evidence>
<dbReference type="EMBL" id="JYDP01000051">
    <property type="protein sequence ID" value="KRZ11263.1"/>
    <property type="molecule type" value="Genomic_DNA"/>
</dbReference>
<dbReference type="OrthoDB" id="5915810at2759"/>
<dbReference type="InterPro" id="IPR048325">
    <property type="entry name" value="ZSWIM3_N"/>
</dbReference>
<dbReference type="PANTHER" id="PTHR47086:SF4">
    <property type="entry name" value="BTB DOMAIN-CONTAINING PROTEIN"/>
    <property type="match status" value="1"/>
</dbReference>
<feature type="compositionally biased region" description="Basic and acidic residues" evidence="1">
    <location>
        <begin position="492"/>
        <end position="504"/>
    </location>
</feature>
<evidence type="ECO:0000259" key="2">
    <source>
        <dbReference type="Pfam" id="PF21599"/>
    </source>
</evidence>
<dbReference type="AlphaFoldDB" id="A0A0V1HLT1"/>
<evidence type="ECO:0000256" key="1">
    <source>
        <dbReference type="SAM" id="MobiDB-lite"/>
    </source>
</evidence>
<keyword evidence="4" id="KW-1185">Reference proteome</keyword>
<reference evidence="3 4" key="1">
    <citation type="submission" date="2015-01" db="EMBL/GenBank/DDBJ databases">
        <title>Evolution of Trichinella species and genotypes.</title>
        <authorList>
            <person name="Korhonen P.K."/>
            <person name="Edoardo P."/>
            <person name="Giuseppe L.R."/>
            <person name="Gasser R.B."/>
        </authorList>
    </citation>
    <scope>NUCLEOTIDE SEQUENCE [LARGE SCALE GENOMIC DNA]</scope>
    <source>
        <strain evidence="3">ISS1029</strain>
    </source>
</reference>
<evidence type="ECO:0000313" key="3">
    <source>
        <dbReference type="EMBL" id="KRZ11263.1"/>
    </source>
</evidence>
<dbReference type="InterPro" id="IPR040854">
    <property type="entry name" value="ZSWIM9"/>
</dbReference>
<feature type="domain" description="ZSWIM3 N-terminal" evidence="2">
    <location>
        <begin position="145"/>
        <end position="248"/>
    </location>
</feature>
<gene>
    <name evidence="3" type="ORF">T11_3336</name>
</gene>
<accession>A0A0V1HLT1</accession>